<gene>
    <name evidence="8" type="ORF">SELMODRAFT_45175</name>
</gene>
<feature type="transmembrane region" description="Helical" evidence="7">
    <location>
        <begin position="38"/>
        <end position="56"/>
    </location>
</feature>
<feature type="non-terminal residue" evidence="8">
    <location>
        <position position="1"/>
    </location>
</feature>
<evidence type="ECO:0000313" key="9">
    <source>
        <dbReference type="Proteomes" id="UP000001514"/>
    </source>
</evidence>
<feature type="transmembrane region" description="Helical" evidence="7">
    <location>
        <begin position="12"/>
        <end position="31"/>
    </location>
</feature>
<evidence type="ECO:0000256" key="1">
    <source>
        <dbReference type="ARBA" id="ARBA00004119"/>
    </source>
</evidence>
<evidence type="ECO:0000256" key="7">
    <source>
        <dbReference type="SAM" id="Phobius"/>
    </source>
</evidence>
<dbReference type="InterPro" id="IPR002657">
    <property type="entry name" value="BilAc:Na_symport/Acr3"/>
</dbReference>
<organism evidence="9">
    <name type="scientific">Selaginella moellendorffii</name>
    <name type="common">Spikemoss</name>
    <dbReference type="NCBI Taxonomy" id="88036"/>
    <lineage>
        <taxon>Eukaryota</taxon>
        <taxon>Viridiplantae</taxon>
        <taxon>Streptophyta</taxon>
        <taxon>Embryophyta</taxon>
        <taxon>Tracheophyta</taxon>
        <taxon>Lycopodiopsida</taxon>
        <taxon>Selaginellales</taxon>
        <taxon>Selaginellaceae</taxon>
        <taxon>Selaginella</taxon>
    </lineage>
</organism>
<dbReference type="STRING" id="88036.D8SIW3"/>
<dbReference type="eggNOG" id="KOG2718">
    <property type="taxonomic scope" value="Eukaryota"/>
</dbReference>
<accession>D8SIW3</accession>
<evidence type="ECO:0000313" key="8">
    <source>
        <dbReference type="EMBL" id="EFJ15693.1"/>
    </source>
</evidence>
<dbReference type="PANTHER" id="PTHR10361">
    <property type="entry name" value="SODIUM-BILE ACID COTRANSPORTER"/>
    <property type="match status" value="1"/>
</dbReference>
<dbReference type="InParanoid" id="D8SIW3"/>
<keyword evidence="9" id="KW-1185">Reference proteome</keyword>
<comment type="similarity">
    <text evidence="3">Belongs to the bile acid:sodium symporter (BASS) (TC 2.A.28) family.</text>
</comment>
<name>D8SIW3_SELML</name>
<dbReference type="Gene3D" id="1.20.1530.20">
    <property type="match status" value="1"/>
</dbReference>
<sequence>EILGVATSLYPVYVVFGGLLALARPQAYSWFVSRSPGSYSFALGAIMLSMGFTLKLSDLADVLRRRPAAIAFGFMAQYVIMPVMGAATSRFLNLSPMLSAGLILMSCCPGGTASNVVTYIARGDVPLSIIMTACTTIGAVFATPLLTLSFAGAYIPVDIKGLALSTLQVVLAPVLLGAWLQGSFPHGVAFIKPFAPLAAVLISSLLASSFNDADSSSLLLVATGVVMVHTAGFLLGYVASKVAGFEEPQSRAISIEVGMQNSSLGVVLANSHFASPLACVPPAVSAVLMNIMGSALAVAWRHFGDK</sequence>
<evidence type="ECO:0000256" key="3">
    <source>
        <dbReference type="ARBA" id="ARBA00006528"/>
    </source>
</evidence>
<keyword evidence="5 7" id="KW-1133">Transmembrane helix</keyword>
<comment type="subcellular location">
    <subcellularLocation>
        <location evidence="2">Membrane</location>
        <topology evidence="2">Multi-pass membrane protein</topology>
    </subcellularLocation>
    <subcellularLocation>
        <location evidence="1">Plastid</location>
        <location evidence="1">Chloroplast envelope</location>
    </subcellularLocation>
</comment>
<feature type="transmembrane region" description="Helical" evidence="7">
    <location>
        <begin position="100"/>
        <end position="121"/>
    </location>
</feature>
<keyword evidence="6 7" id="KW-0472">Membrane</keyword>
<evidence type="ECO:0000256" key="6">
    <source>
        <dbReference type="ARBA" id="ARBA00023136"/>
    </source>
</evidence>
<dbReference type="Gramene" id="EFJ15693">
    <property type="protein sequence ID" value="EFJ15693"/>
    <property type="gene ID" value="SELMODRAFT_45175"/>
</dbReference>
<dbReference type="AlphaFoldDB" id="D8SIW3"/>
<evidence type="ECO:0000256" key="5">
    <source>
        <dbReference type="ARBA" id="ARBA00022989"/>
    </source>
</evidence>
<feature type="transmembrane region" description="Helical" evidence="7">
    <location>
        <begin position="186"/>
        <end position="206"/>
    </location>
</feature>
<dbReference type="HOGENOM" id="CLU_034788_1_0_1"/>
<dbReference type="PANTHER" id="PTHR10361:SF66">
    <property type="entry name" value="OS12G0170300 PROTEIN"/>
    <property type="match status" value="1"/>
</dbReference>
<feature type="transmembrane region" description="Helical" evidence="7">
    <location>
        <begin position="273"/>
        <end position="300"/>
    </location>
</feature>
<dbReference type="InterPro" id="IPR004710">
    <property type="entry name" value="Bilac:Na_transpt"/>
</dbReference>
<dbReference type="EMBL" id="GL377622">
    <property type="protein sequence ID" value="EFJ15693.1"/>
    <property type="molecule type" value="Genomic_DNA"/>
</dbReference>
<dbReference type="Pfam" id="PF01758">
    <property type="entry name" value="SBF"/>
    <property type="match status" value="1"/>
</dbReference>
<evidence type="ECO:0000256" key="4">
    <source>
        <dbReference type="ARBA" id="ARBA00022692"/>
    </source>
</evidence>
<protein>
    <recommendedName>
        <fullName evidence="10">Bile acid:sodium symporter</fullName>
    </recommendedName>
</protein>
<reference evidence="8 9" key="1">
    <citation type="journal article" date="2011" name="Science">
        <title>The Selaginella genome identifies genetic changes associated with the evolution of vascular plants.</title>
        <authorList>
            <person name="Banks J.A."/>
            <person name="Nishiyama T."/>
            <person name="Hasebe M."/>
            <person name="Bowman J.L."/>
            <person name="Gribskov M."/>
            <person name="dePamphilis C."/>
            <person name="Albert V.A."/>
            <person name="Aono N."/>
            <person name="Aoyama T."/>
            <person name="Ambrose B.A."/>
            <person name="Ashton N.W."/>
            <person name="Axtell M.J."/>
            <person name="Barker E."/>
            <person name="Barker M.S."/>
            <person name="Bennetzen J.L."/>
            <person name="Bonawitz N.D."/>
            <person name="Chapple C."/>
            <person name="Cheng C."/>
            <person name="Correa L.G."/>
            <person name="Dacre M."/>
            <person name="DeBarry J."/>
            <person name="Dreyer I."/>
            <person name="Elias M."/>
            <person name="Engstrom E.M."/>
            <person name="Estelle M."/>
            <person name="Feng L."/>
            <person name="Finet C."/>
            <person name="Floyd S.K."/>
            <person name="Frommer W.B."/>
            <person name="Fujita T."/>
            <person name="Gramzow L."/>
            <person name="Gutensohn M."/>
            <person name="Harholt J."/>
            <person name="Hattori M."/>
            <person name="Heyl A."/>
            <person name="Hirai T."/>
            <person name="Hiwatashi Y."/>
            <person name="Ishikawa M."/>
            <person name="Iwata M."/>
            <person name="Karol K.G."/>
            <person name="Koehler B."/>
            <person name="Kolukisaoglu U."/>
            <person name="Kubo M."/>
            <person name="Kurata T."/>
            <person name="Lalonde S."/>
            <person name="Li K."/>
            <person name="Li Y."/>
            <person name="Litt A."/>
            <person name="Lyons E."/>
            <person name="Manning G."/>
            <person name="Maruyama T."/>
            <person name="Michael T.P."/>
            <person name="Mikami K."/>
            <person name="Miyazaki S."/>
            <person name="Morinaga S."/>
            <person name="Murata T."/>
            <person name="Mueller-Roeber B."/>
            <person name="Nelson D.R."/>
            <person name="Obara M."/>
            <person name="Oguri Y."/>
            <person name="Olmstead R.G."/>
            <person name="Onodera N."/>
            <person name="Petersen B.L."/>
            <person name="Pils B."/>
            <person name="Prigge M."/>
            <person name="Rensing S.A."/>
            <person name="Riano-Pachon D.M."/>
            <person name="Roberts A.W."/>
            <person name="Sato Y."/>
            <person name="Scheller H.V."/>
            <person name="Schulz B."/>
            <person name="Schulz C."/>
            <person name="Shakirov E.V."/>
            <person name="Shibagaki N."/>
            <person name="Shinohara N."/>
            <person name="Shippen D.E."/>
            <person name="Soerensen I."/>
            <person name="Sotooka R."/>
            <person name="Sugimoto N."/>
            <person name="Sugita M."/>
            <person name="Sumikawa N."/>
            <person name="Tanurdzic M."/>
            <person name="Theissen G."/>
            <person name="Ulvskov P."/>
            <person name="Wakazuki S."/>
            <person name="Weng J.K."/>
            <person name="Willats W.W."/>
            <person name="Wipf D."/>
            <person name="Wolf P.G."/>
            <person name="Yang L."/>
            <person name="Zimmer A.D."/>
            <person name="Zhu Q."/>
            <person name="Mitros T."/>
            <person name="Hellsten U."/>
            <person name="Loque D."/>
            <person name="Otillar R."/>
            <person name="Salamov A."/>
            <person name="Schmutz J."/>
            <person name="Shapiro H."/>
            <person name="Lindquist E."/>
            <person name="Lucas S."/>
            <person name="Rokhsar D."/>
            <person name="Grigoriev I.V."/>
        </authorList>
    </citation>
    <scope>NUCLEOTIDE SEQUENCE [LARGE SCALE GENOMIC DNA]</scope>
</reference>
<feature type="transmembrane region" description="Helical" evidence="7">
    <location>
        <begin position="162"/>
        <end position="180"/>
    </location>
</feature>
<dbReference type="GO" id="GO:0016020">
    <property type="term" value="C:membrane"/>
    <property type="evidence" value="ECO:0007669"/>
    <property type="project" value="UniProtKB-SubCell"/>
</dbReference>
<feature type="transmembrane region" description="Helical" evidence="7">
    <location>
        <begin position="218"/>
        <end position="239"/>
    </location>
</feature>
<feature type="transmembrane region" description="Helical" evidence="7">
    <location>
        <begin position="127"/>
        <end position="155"/>
    </location>
</feature>
<evidence type="ECO:0000256" key="2">
    <source>
        <dbReference type="ARBA" id="ARBA00004141"/>
    </source>
</evidence>
<feature type="non-terminal residue" evidence="8">
    <location>
        <position position="306"/>
    </location>
</feature>
<keyword evidence="4 7" id="KW-0812">Transmembrane</keyword>
<dbReference type="GO" id="GO:0009941">
    <property type="term" value="C:chloroplast envelope"/>
    <property type="evidence" value="ECO:0007669"/>
    <property type="project" value="UniProtKB-SubCell"/>
</dbReference>
<feature type="transmembrane region" description="Helical" evidence="7">
    <location>
        <begin position="68"/>
        <end position="88"/>
    </location>
</feature>
<proteinExistence type="inferred from homology"/>
<dbReference type="InterPro" id="IPR038770">
    <property type="entry name" value="Na+/solute_symporter_sf"/>
</dbReference>
<dbReference type="Proteomes" id="UP000001514">
    <property type="component" value="Unassembled WGS sequence"/>
</dbReference>
<dbReference type="KEGG" id="smo:SELMODRAFT_45175"/>
<evidence type="ECO:0008006" key="10">
    <source>
        <dbReference type="Google" id="ProtNLM"/>
    </source>
</evidence>
<dbReference type="OMA" id="CYEKIKP"/>